<keyword evidence="3" id="KW-1185">Reference proteome</keyword>
<sequence>MCTCLCTDLTTVPNCLTASIQVSVPWWTRSRPGGAWAWANYYSRPSCTPTRHWPVTRFTPDCTVRSGSHHRLYNLLLSGGGEGEEENEEAAQAQPMGIGGGLRACPCSQCAEADPRSGLLARLCGPPPSRSRKPSPPPSFSLPKCLNTPSPPPPPTTFTTTTWTVALLDVRTTTAALCCCLSFPFPLSHSPVPFQHKHKQTLPHACLFDRASPYRSPCILRRITCLGPAPPSNVTVALSLDLVLDSSTSIELPSLFT</sequence>
<dbReference type="EMBL" id="FP929094">
    <property type="protein sequence ID" value="CBX92711.1"/>
    <property type="molecule type" value="Genomic_DNA"/>
</dbReference>
<dbReference type="Proteomes" id="UP000002668">
    <property type="component" value="Genome"/>
</dbReference>
<dbReference type="AlphaFoldDB" id="E4ZLN1"/>
<feature type="region of interest" description="Disordered" evidence="1">
    <location>
        <begin position="122"/>
        <end position="157"/>
    </location>
</feature>
<evidence type="ECO:0000313" key="3">
    <source>
        <dbReference type="Proteomes" id="UP000002668"/>
    </source>
</evidence>
<proteinExistence type="predicted"/>
<protein>
    <submittedName>
        <fullName evidence="2">Predicted protein</fullName>
    </submittedName>
</protein>
<reference evidence="3" key="1">
    <citation type="journal article" date="2011" name="Nat. Commun.">
        <title>Effector diversification within compartments of the Leptosphaeria maculans genome affected by Repeat-Induced Point mutations.</title>
        <authorList>
            <person name="Rouxel T."/>
            <person name="Grandaubert J."/>
            <person name="Hane J.K."/>
            <person name="Hoede C."/>
            <person name="van de Wouw A.P."/>
            <person name="Couloux A."/>
            <person name="Dominguez V."/>
            <person name="Anthouard V."/>
            <person name="Bally P."/>
            <person name="Bourras S."/>
            <person name="Cozijnsen A.J."/>
            <person name="Ciuffetti L.M."/>
            <person name="Degrave A."/>
            <person name="Dilmaghani A."/>
            <person name="Duret L."/>
            <person name="Fudal I."/>
            <person name="Goodwin S.B."/>
            <person name="Gout L."/>
            <person name="Glaser N."/>
            <person name="Linglin J."/>
            <person name="Kema G.H.J."/>
            <person name="Lapalu N."/>
            <person name="Lawrence C.B."/>
            <person name="May K."/>
            <person name="Meyer M."/>
            <person name="Ollivier B."/>
            <person name="Poulain J."/>
            <person name="Schoch C.L."/>
            <person name="Simon A."/>
            <person name="Spatafora J.W."/>
            <person name="Stachowiak A."/>
            <person name="Turgeon B.G."/>
            <person name="Tyler B.M."/>
            <person name="Vincent D."/>
            <person name="Weissenbach J."/>
            <person name="Amselem J."/>
            <person name="Quesneville H."/>
            <person name="Oliver R.P."/>
            <person name="Wincker P."/>
            <person name="Balesdent M.-H."/>
            <person name="Howlett B.J."/>
        </authorList>
    </citation>
    <scope>NUCLEOTIDE SEQUENCE [LARGE SCALE GENOMIC DNA]</scope>
    <source>
        <strain evidence="3">JN3 / isolate v23.1.3 / race Av1-4-5-6-7-8</strain>
    </source>
</reference>
<dbReference type="HOGENOM" id="CLU_1082087_0_0_1"/>
<dbReference type="InParanoid" id="E4ZLN1"/>
<evidence type="ECO:0000256" key="1">
    <source>
        <dbReference type="SAM" id="MobiDB-lite"/>
    </source>
</evidence>
<accession>E4ZLN1</accession>
<organism evidence="3">
    <name type="scientific">Leptosphaeria maculans (strain JN3 / isolate v23.1.3 / race Av1-4-5-6-7-8)</name>
    <name type="common">Blackleg fungus</name>
    <name type="synonym">Phoma lingam</name>
    <dbReference type="NCBI Taxonomy" id="985895"/>
    <lineage>
        <taxon>Eukaryota</taxon>
        <taxon>Fungi</taxon>
        <taxon>Dikarya</taxon>
        <taxon>Ascomycota</taxon>
        <taxon>Pezizomycotina</taxon>
        <taxon>Dothideomycetes</taxon>
        <taxon>Pleosporomycetidae</taxon>
        <taxon>Pleosporales</taxon>
        <taxon>Pleosporineae</taxon>
        <taxon>Leptosphaeriaceae</taxon>
        <taxon>Plenodomus</taxon>
        <taxon>Plenodomus lingam/Leptosphaeria maculans species complex</taxon>
    </lineage>
</organism>
<name>E4ZLN1_LEPMJ</name>
<dbReference type="VEuPathDB" id="FungiDB:LEMA_P054170.1"/>
<evidence type="ECO:0000313" key="2">
    <source>
        <dbReference type="EMBL" id="CBX92711.1"/>
    </source>
</evidence>
<gene>
    <name evidence="2" type="ORF">LEMA_P054170.1</name>
</gene>
<feature type="compositionally biased region" description="Pro residues" evidence="1">
    <location>
        <begin position="125"/>
        <end position="140"/>
    </location>
</feature>